<evidence type="ECO:0000313" key="2">
    <source>
        <dbReference type="Proteomes" id="UP000095759"/>
    </source>
</evidence>
<dbReference type="EMBL" id="MEHJ01000002">
    <property type="protein sequence ID" value="OEJ21556.1"/>
    <property type="molecule type" value="Genomic_DNA"/>
</dbReference>
<name>A0A1E5NZ01_9ACTN</name>
<evidence type="ECO:0000313" key="1">
    <source>
        <dbReference type="EMBL" id="OEJ21556.1"/>
    </source>
</evidence>
<reference evidence="1 2" key="1">
    <citation type="submission" date="2016-08" db="EMBL/GenBank/DDBJ databases">
        <title>Complete genome sequence of Streptomyces agglomeratus strain 6-3-2, a novel anti-MRSA actinomycete isolated from Wuli of Tebit, China.</title>
        <authorList>
            <person name="Chen X."/>
        </authorList>
    </citation>
    <scope>NUCLEOTIDE SEQUENCE [LARGE SCALE GENOMIC DNA]</scope>
    <source>
        <strain evidence="1 2">6-3-2</strain>
    </source>
</reference>
<accession>A0A1E5NZ01</accession>
<organism evidence="1 2">
    <name type="scientific">Streptomyces agglomeratus</name>
    <dbReference type="NCBI Taxonomy" id="285458"/>
    <lineage>
        <taxon>Bacteria</taxon>
        <taxon>Bacillati</taxon>
        <taxon>Actinomycetota</taxon>
        <taxon>Actinomycetes</taxon>
        <taxon>Kitasatosporales</taxon>
        <taxon>Streptomycetaceae</taxon>
        <taxon>Streptomyces</taxon>
    </lineage>
</organism>
<dbReference type="OrthoDB" id="4224064at2"/>
<comment type="caution">
    <text evidence="1">The sequence shown here is derived from an EMBL/GenBank/DDBJ whole genome shotgun (WGS) entry which is preliminary data.</text>
</comment>
<dbReference type="Proteomes" id="UP000095759">
    <property type="component" value="Unassembled WGS sequence"/>
</dbReference>
<sequence>MESAVRFLDEQFGLTHPRFGSVYGLRQSRVGDNWEFDRRTAARVFIVRITDAEGAAIEQRSPTHARWGVADLRRRRREIHPEGVVLLTTGYVEGWIPDGPISLY</sequence>
<protein>
    <submittedName>
        <fullName evidence="1">Uncharacterized protein</fullName>
    </submittedName>
</protein>
<dbReference type="RefSeq" id="WP_141747251.1">
    <property type="nucleotide sequence ID" value="NZ_MEHJ01000002.1"/>
</dbReference>
<gene>
    <name evidence="1" type="ORF">AS594_39160</name>
</gene>
<dbReference type="AlphaFoldDB" id="A0A1E5NZ01"/>
<keyword evidence="2" id="KW-1185">Reference proteome</keyword>
<proteinExistence type="predicted"/>